<feature type="domain" description="Phospholipid/glycerol acyltransferase" evidence="7">
    <location>
        <begin position="79"/>
        <end position="193"/>
    </location>
</feature>
<dbReference type="PANTHER" id="PTHR10434:SF64">
    <property type="entry name" value="1-ACYL-SN-GLYCEROL-3-PHOSPHATE ACYLTRANSFERASE-RELATED"/>
    <property type="match status" value="1"/>
</dbReference>
<sequence length="244" mass="28398">MKIFREILGRLWALWALILFVPTMFIALPFYLVCYLLKEPVASKWHRLVSRTWMTFFLNLIGCPLKVTGTHYYKPGENYIVTCNHNSLMDIPITTPFMPQANKTIAKTTFAFIPVFGWIYAAGSILVNRKSEQSRRDSFKKMKWVLSTGLDMVIYPEGTRNRTSDPLKSFYDGAFKLATDTGKPIMPALLFNTRKVLPPGKIFYLEAHKMQMHFLPPVESKNLTAKQLKEKVFRQMWDYYEANM</sequence>
<dbReference type="RefSeq" id="WP_196992062.1">
    <property type="nucleotide sequence ID" value="NZ_JADWYR010000002.1"/>
</dbReference>
<dbReference type="EMBL" id="JADWYR010000002">
    <property type="protein sequence ID" value="MBG9378004.1"/>
    <property type="molecule type" value="Genomic_DNA"/>
</dbReference>
<proteinExistence type="predicted"/>
<evidence type="ECO:0000256" key="4">
    <source>
        <dbReference type="ARBA" id="ARBA00023098"/>
    </source>
</evidence>
<evidence type="ECO:0000256" key="1">
    <source>
        <dbReference type="ARBA" id="ARBA00005189"/>
    </source>
</evidence>
<evidence type="ECO:0000256" key="5">
    <source>
        <dbReference type="ARBA" id="ARBA00023315"/>
    </source>
</evidence>
<evidence type="ECO:0000256" key="6">
    <source>
        <dbReference type="SAM" id="Phobius"/>
    </source>
</evidence>
<dbReference type="GO" id="GO:0003841">
    <property type="term" value="F:1-acylglycerol-3-phosphate O-acyltransferase activity"/>
    <property type="evidence" value="ECO:0007669"/>
    <property type="project" value="TreeGrafter"/>
</dbReference>
<dbReference type="InterPro" id="IPR002123">
    <property type="entry name" value="Plipid/glycerol_acylTrfase"/>
</dbReference>
<gene>
    <name evidence="8" type="ORF">I5907_17325</name>
</gene>
<keyword evidence="6" id="KW-0812">Transmembrane</keyword>
<feature type="transmembrane region" description="Helical" evidence="6">
    <location>
        <begin position="105"/>
        <end position="127"/>
    </location>
</feature>
<reference evidence="8" key="1">
    <citation type="submission" date="2020-11" db="EMBL/GenBank/DDBJ databases">
        <title>Bacterial whole genome sequence for Panacibacter sp. DH6.</title>
        <authorList>
            <person name="Le V."/>
            <person name="Ko S."/>
            <person name="Ahn C.-Y."/>
            <person name="Oh H.-M."/>
        </authorList>
    </citation>
    <scope>NUCLEOTIDE SEQUENCE</scope>
    <source>
        <strain evidence="8">DH6</strain>
    </source>
</reference>
<keyword evidence="5 8" id="KW-0012">Acyltransferase</keyword>
<evidence type="ECO:0000256" key="2">
    <source>
        <dbReference type="ARBA" id="ARBA00022516"/>
    </source>
</evidence>
<dbReference type="GO" id="GO:0006654">
    <property type="term" value="P:phosphatidic acid biosynthetic process"/>
    <property type="evidence" value="ECO:0007669"/>
    <property type="project" value="TreeGrafter"/>
</dbReference>
<evidence type="ECO:0000313" key="9">
    <source>
        <dbReference type="Proteomes" id="UP000628448"/>
    </source>
</evidence>
<feature type="transmembrane region" description="Helical" evidence="6">
    <location>
        <begin position="12"/>
        <end position="36"/>
    </location>
</feature>
<dbReference type="CDD" id="cd07989">
    <property type="entry name" value="LPLAT_AGPAT-like"/>
    <property type="match status" value="1"/>
</dbReference>
<dbReference type="Pfam" id="PF01553">
    <property type="entry name" value="Acyltransferase"/>
    <property type="match status" value="1"/>
</dbReference>
<comment type="pathway">
    <text evidence="1">Lipid metabolism.</text>
</comment>
<accession>A0A931GZ37</accession>
<keyword evidence="4" id="KW-0443">Lipid metabolism</keyword>
<keyword evidence="6" id="KW-0472">Membrane</keyword>
<keyword evidence="6" id="KW-1133">Transmembrane helix</keyword>
<evidence type="ECO:0000313" key="8">
    <source>
        <dbReference type="EMBL" id="MBG9378004.1"/>
    </source>
</evidence>
<keyword evidence="3" id="KW-0808">Transferase</keyword>
<dbReference type="SMART" id="SM00563">
    <property type="entry name" value="PlsC"/>
    <property type="match status" value="1"/>
</dbReference>
<dbReference type="AlphaFoldDB" id="A0A931GZ37"/>
<organism evidence="8 9">
    <name type="scientific">Panacibacter microcysteis</name>
    <dbReference type="NCBI Taxonomy" id="2793269"/>
    <lineage>
        <taxon>Bacteria</taxon>
        <taxon>Pseudomonadati</taxon>
        <taxon>Bacteroidota</taxon>
        <taxon>Chitinophagia</taxon>
        <taxon>Chitinophagales</taxon>
        <taxon>Chitinophagaceae</taxon>
        <taxon>Panacibacter</taxon>
    </lineage>
</organism>
<name>A0A931GZ37_9BACT</name>
<evidence type="ECO:0000259" key="7">
    <source>
        <dbReference type="SMART" id="SM00563"/>
    </source>
</evidence>
<dbReference type="Proteomes" id="UP000628448">
    <property type="component" value="Unassembled WGS sequence"/>
</dbReference>
<evidence type="ECO:0000256" key="3">
    <source>
        <dbReference type="ARBA" id="ARBA00022679"/>
    </source>
</evidence>
<keyword evidence="2" id="KW-0444">Lipid biosynthesis</keyword>
<comment type="caution">
    <text evidence="8">The sequence shown here is derived from an EMBL/GenBank/DDBJ whole genome shotgun (WGS) entry which is preliminary data.</text>
</comment>
<protein>
    <submittedName>
        <fullName evidence="8">1-acyl-sn-glycerol-3-phosphate acyltransferase</fullName>
    </submittedName>
</protein>
<keyword evidence="9" id="KW-1185">Reference proteome</keyword>
<dbReference type="PANTHER" id="PTHR10434">
    <property type="entry name" value="1-ACYL-SN-GLYCEROL-3-PHOSPHATE ACYLTRANSFERASE"/>
    <property type="match status" value="1"/>
</dbReference>
<dbReference type="SUPFAM" id="SSF69593">
    <property type="entry name" value="Glycerol-3-phosphate (1)-acyltransferase"/>
    <property type="match status" value="1"/>
</dbReference>